<keyword evidence="9" id="KW-1185">Reference proteome</keyword>
<evidence type="ECO:0000256" key="3">
    <source>
        <dbReference type="ARBA" id="ARBA00022771"/>
    </source>
</evidence>
<feature type="domain" description="Fibronectin type-III" evidence="7">
    <location>
        <begin position="371"/>
        <end position="469"/>
    </location>
</feature>
<dbReference type="SMART" id="SM00060">
    <property type="entry name" value="FN3"/>
    <property type="match status" value="1"/>
</dbReference>
<evidence type="ECO:0000256" key="2">
    <source>
        <dbReference type="ARBA" id="ARBA00022723"/>
    </source>
</evidence>
<dbReference type="PROSITE" id="PS50853">
    <property type="entry name" value="FN3"/>
    <property type="match status" value="1"/>
</dbReference>
<keyword evidence="2" id="KW-0479">Metal-binding</keyword>
<feature type="region of interest" description="Disordered" evidence="6">
    <location>
        <begin position="1"/>
        <end position="68"/>
    </location>
</feature>
<keyword evidence="4" id="KW-0862">Zinc</keyword>
<dbReference type="EMBL" id="PQIB02000003">
    <property type="protein sequence ID" value="RLN28268.1"/>
    <property type="molecule type" value="Genomic_DNA"/>
</dbReference>
<evidence type="ECO:0000256" key="1">
    <source>
        <dbReference type="ARBA" id="ARBA00004123"/>
    </source>
</evidence>
<dbReference type="InterPro" id="IPR056990">
    <property type="entry name" value="VIN3-like_C"/>
</dbReference>
<dbReference type="InterPro" id="IPR003961">
    <property type="entry name" value="FN3_dom"/>
</dbReference>
<dbReference type="InterPro" id="IPR032881">
    <property type="entry name" value="Oberon-like_PHD"/>
</dbReference>
<comment type="subcellular location">
    <subcellularLocation>
        <location evidence="1">Nucleus</location>
    </subcellularLocation>
</comment>
<organism evidence="8 9">
    <name type="scientific">Panicum miliaceum</name>
    <name type="common">Proso millet</name>
    <name type="synonym">Broomcorn millet</name>
    <dbReference type="NCBI Taxonomy" id="4540"/>
    <lineage>
        <taxon>Eukaryota</taxon>
        <taxon>Viridiplantae</taxon>
        <taxon>Streptophyta</taxon>
        <taxon>Embryophyta</taxon>
        <taxon>Tracheophyta</taxon>
        <taxon>Spermatophyta</taxon>
        <taxon>Magnoliopsida</taxon>
        <taxon>Liliopsida</taxon>
        <taxon>Poales</taxon>
        <taxon>Poaceae</taxon>
        <taxon>PACMAD clade</taxon>
        <taxon>Panicoideae</taxon>
        <taxon>Panicodae</taxon>
        <taxon>Paniceae</taxon>
        <taxon>Panicinae</taxon>
        <taxon>Panicum</taxon>
        <taxon>Panicum sect. Panicum</taxon>
    </lineage>
</organism>
<dbReference type="Proteomes" id="UP000275267">
    <property type="component" value="Unassembled WGS sequence"/>
</dbReference>
<dbReference type="Pfam" id="PF23376">
    <property type="entry name" value="Fn3_VIN3"/>
    <property type="match status" value="1"/>
</dbReference>
<dbReference type="GO" id="GO:0010048">
    <property type="term" value="P:vernalization response"/>
    <property type="evidence" value="ECO:0007669"/>
    <property type="project" value="InterPro"/>
</dbReference>
<proteinExistence type="predicted"/>
<protein>
    <submittedName>
        <fullName evidence="8">VIN3-like protein 1</fullName>
    </submittedName>
</protein>
<dbReference type="AlphaFoldDB" id="A0A3L6SXW7"/>
<dbReference type="CDD" id="cd00063">
    <property type="entry name" value="FN3"/>
    <property type="match status" value="1"/>
</dbReference>
<dbReference type="Pfam" id="PF23380">
    <property type="entry name" value="VIN3_C"/>
    <property type="match status" value="1"/>
</dbReference>
<dbReference type="InterPro" id="IPR058585">
    <property type="entry name" value="Fn3_VIN3"/>
</dbReference>
<evidence type="ECO:0000256" key="4">
    <source>
        <dbReference type="ARBA" id="ARBA00022833"/>
    </source>
</evidence>
<evidence type="ECO:0000313" key="9">
    <source>
        <dbReference type="Proteomes" id="UP000275267"/>
    </source>
</evidence>
<dbReference type="InterPro" id="IPR044514">
    <property type="entry name" value="VIN3-like"/>
</dbReference>
<feature type="compositionally biased region" description="Polar residues" evidence="6">
    <location>
        <begin position="11"/>
        <end position="20"/>
    </location>
</feature>
<keyword evidence="3" id="KW-0863">Zinc-finger</keyword>
<dbReference type="GO" id="GO:0005634">
    <property type="term" value="C:nucleus"/>
    <property type="evidence" value="ECO:0007669"/>
    <property type="project" value="UniProtKB-SubCell"/>
</dbReference>
<feature type="compositionally biased region" description="Polar residues" evidence="6">
    <location>
        <begin position="31"/>
        <end position="57"/>
    </location>
</feature>
<reference evidence="9" key="1">
    <citation type="journal article" date="2019" name="Nat. Commun.">
        <title>The genome of broomcorn millet.</title>
        <authorList>
            <person name="Zou C."/>
            <person name="Miki D."/>
            <person name="Li D."/>
            <person name="Tang Q."/>
            <person name="Xiao L."/>
            <person name="Rajput S."/>
            <person name="Deng P."/>
            <person name="Jia W."/>
            <person name="Huang R."/>
            <person name="Zhang M."/>
            <person name="Sun Y."/>
            <person name="Hu J."/>
            <person name="Fu X."/>
            <person name="Schnable P.S."/>
            <person name="Li F."/>
            <person name="Zhang H."/>
            <person name="Feng B."/>
            <person name="Zhu X."/>
            <person name="Liu R."/>
            <person name="Schnable J.C."/>
            <person name="Zhu J.-K."/>
            <person name="Zhang H."/>
        </authorList>
    </citation>
    <scope>NUCLEOTIDE SEQUENCE [LARGE SCALE GENOMIC DNA]</scope>
</reference>
<gene>
    <name evidence="8" type="ORF">C2845_PM05G16170</name>
</gene>
<evidence type="ECO:0000259" key="7">
    <source>
        <dbReference type="PROSITE" id="PS50853"/>
    </source>
</evidence>
<feature type="compositionally biased region" description="Basic and acidic residues" evidence="6">
    <location>
        <begin position="58"/>
        <end position="68"/>
    </location>
</feature>
<dbReference type="Gene3D" id="2.60.40.10">
    <property type="entry name" value="Immunoglobulins"/>
    <property type="match status" value="1"/>
</dbReference>
<dbReference type="STRING" id="4540.A0A3L6SXW7"/>
<evidence type="ECO:0000313" key="8">
    <source>
        <dbReference type="EMBL" id="RLN28268.1"/>
    </source>
</evidence>
<dbReference type="PANTHER" id="PTHR46286">
    <property type="entry name" value="VIN3-LIKE PROTEIN 2-RELATED"/>
    <property type="match status" value="1"/>
</dbReference>
<keyword evidence="5" id="KW-0539">Nucleus</keyword>
<dbReference type="Pfam" id="PF07227">
    <property type="entry name" value="PHD_Oberon"/>
    <property type="match status" value="1"/>
</dbReference>
<name>A0A3L6SXW7_PANMI</name>
<dbReference type="InterPro" id="IPR013783">
    <property type="entry name" value="Ig-like_fold"/>
</dbReference>
<dbReference type="SUPFAM" id="SSF49265">
    <property type="entry name" value="Fibronectin type III"/>
    <property type="match status" value="1"/>
</dbReference>
<dbReference type="OrthoDB" id="1925343at2759"/>
<comment type="caution">
    <text evidence="8">The sequence shown here is derived from an EMBL/GenBank/DDBJ whole genome shotgun (WGS) entry which is preliminary data.</text>
</comment>
<dbReference type="GO" id="GO:0008270">
    <property type="term" value="F:zinc ion binding"/>
    <property type="evidence" value="ECO:0007669"/>
    <property type="project" value="UniProtKB-KW"/>
</dbReference>
<evidence type="ECO:0000256" key="5">
    <source>
        <dbReference type="ARBA" id="ARBA00023242"/>
    </source>
</evidence>
<dbReference type="InterPro" id="IPR036116">
    <property type="entry name" value="FN3_sf"/>
</dbReference>
<dbReference type="GO" id="GO:0040029">
    <property type="term" value="P:epigenetic regulation of gene expression"/>
    <property type="evidence" value="ECO:0007669"/>
    <property type="project" value="InterPro"/>
</dbReference>
<accession>A0A3L6SXW7</accession>
<sequence>MALSGDPSRSAVLTNVSNAASAPEENRLPCGSNTSSESAQKPLSSFQEQESNDASVNTEKEEPGISKCKSVEEIPRTVTVKGCKNIDSKKVFSNNNNNSSLAGSHVQKGLPRKGEHLVQLCGNGISQYTKPPTIRICINSACKAVMNLDDAFCKRCSCCICHEFDGNKDPSLWLVCSSETGGRDCCGLSCHIECALQHQKVGCTELGQSIQLDGNYCCAACGKVIGILGYFEHYVQMSSAMHYIHVFLLRTLYVVGSNGTFNMSRFWKRQLVVAKDARRVDSFCSRIYLSHRLLDGTTRFKELHRIVEDAKAKLETEVGPLDGTSSKMARGIVGRLSVAADVQKLCSLAIEKADEWLRSNIPSETKQIDTLPAACRFKFEDITDSSLVLVLKEAVSSPHHVIEGYKLWYWNSREPPYTGEPAVFPKDQRRILISNLQPCTEYSFRIISFTVDGELGHSEHKIFTKSVEIIRKNKENRAEGWSSSAKRAGKSENGTSSGFQVRQLGNVLRKADENGYPSALCKDEIEDSCDQSDSVILEKDQVPCSASHKLDLNETSVPDLNAEVVMPTECCQDENGCSSGKNTLTKSNGCGDSQTFAEGHVGEAPVMESQSQSRKQTSDLEQETRADGINLAAASARLFSCRLGQLDDNYEYCVKVIRWLECSGHIEKDFRMKFLTWFSLRSTQQERRVVITFIRTLLDDPSSLAGQLLDSFQEIVASKKPRTGFCTKLWH</sequence>
<dbReference type="PANTHER" id="PTHR46286:SF1">
    <property type="entry name" value="VIN3-LIKE PROTEIN 1"/>
    <property type="match status" value="1"/>
</dbReference>
<feature type="region of interest" description="Disordered" evidence="6">
    <location>
        <begin position="604"/>
        <end position="623"/>
    </location>
</feature>
<evidence type="ECO:0000256" key="6">
    <source>
        <dbReference type="SAM" id="MobiDB-lite"/>
    </source>
</evidence>